<dbReference type="InterPro" id="IPR036388">
    <property type="entry name" value="WH-like_DNA-bd_sf"/>
</dbReference>
<evidence type="ECO:0000256" key="5">
    <source>
        <dbReference type="SAM" id="MobiDB-lite"/>
    </source>
</evidence>
<dbReference type="InterPro" id="IPR051054">
    <property type="entry name" value="SorC_transcr_regulators"/>
</dbReference>
<dbReference type="InterPro" id="IPR037171">
    <property type="entry name" value="NagB/RpiA_transferase-like"/>
</dbReference>
<dbReference type="PANTHER" id="PTHR34294">
    <property type="entry name" value="TRANSCRIPTIONAL REGULATOR-RELATED"/>
    <property type="match status" value="1"/>
</dbReference>
<evidence type="ECO:0000256" key="4">
    <source>
        <dbReference type="ARBA" id="ARBA00023163"/>
    </source>
</evidence>
<dbReference type="GO" id="GO:0030246">
    <property type="term" value="F:carbohydrate binding"/>
    <property type="evidence" value="ECO:0007669"/>
    <property type="project" value="InterPro"/>
</dbReference>
<gene>
    <name evidence="7" type="ORF">ENY07_12080</name>
</gene>
<organism evidence="7">
    <name type="scientific">Acidicaldus sp</name>
    <dbReference type="NCBI Taxonomy" id="1872105"/>
    <lineage>
        <taxon>Bacteria</taxon>
        <taxon>Pseudomonadati</taxon>
        <taxon>Pseudomonadota</taxon>
        <taxon>Alphaproteobacteria</taxon>
        <taxon>Acetobacterales</taxon>
        <taxon>Acetobacteraceae</taxon>
        <taxon>Acidicaldus</taxon>
    </lineage>
</organism>
<comment type="similarity">
    <text evidence="1">Belongs to the SorC transcriptional regulatory family.</text>
</comment>
<name>A0A8J4HD11_9PROT</name>
<comment type="caution">
    <text evidence="7">The sequence shown here is derived from an EMBL/GenBank/DDBJ whole genome shotgun (WGS) entry which is preliminary data.</text>
</comment>
<keyword evidence="2" id="KW-0805">Transcription regulation</keyword>
<dbReference type="EMBL" id="DTQM01000231">
    <property type="protein sequence ID" value="HGC43939.1"/>
    <property type="molecule type" value="Genomic_DNA"/>
</dbReference>
<keyword evidence="4" id="KW-0804">Transcription</keyword>
<dbReference type="Pfam" id="PF04198">
    <property type="entry name" value="Sugar-bind"/>
    <property type="match status" value="1"/>
</dbReference>
<feature type="domain" description="Sugar-binding" evidence="6">
    <location>
        <begin position="60"/>
        <end position="314"/>
    </location>
</feature>
<dbReference type="SUPFAM" id="SSF100950">
    <property type="entry name" value="NagB/RpiA/CoA transferase-like"/>
    <property type="match status" value="1"/>
</dbReference>
<reference evidence="7" key="1">
    <citation type="journal article" date="2020" name="mSystems">
        <title>Genome- and Community-Level Interaction Insights into Carbon Utilization and Element Cycling Functions of Hydrothermarchaeota in Hydrothermal Sediment.</title>
        <authorList>
            <person name="Zhou Z."/>
            <person name="Liu Y."/>
            <person name="Xu W."/>
            <person name="Pan J."/>
            <person name="Luo Z.H."/>
            <person name="Li M."/>
        </authorList>
    </citation>
    <scope>NUCLEOTIDE SEQUENCE</scope>
    <source>
        <strain evidence="7">SpSt-997</strain>
    </source>
</reference>
<evidence type="ECO:0000256" key="2">
    <source>
        <dbReference type="ARBA" id="ARBA00023015"/>
    </source>
</evidence>
<dbReference type="Gene3D" id="1.10.10.10">
    <property type="entry name" value="Winged helix-like DNA-binding domain superfamily/Winged helix DNA-binding domain"/>
    <property type="match status" value="1"/>
</dbReference>
<dbReference type="InterPro" id="IPR007324">
    <property type="entry name" value="Sugar-bd_dom_put"/>
</dbReference>
<evidence type="ECO:0000256" key="1">
    <source>
        <dbReference type="ARBA" id="ARBA00010466"/>
    </source>
</evidence>
<proteinExistence type="inferred from homology"/>
<evidence type="ECO:0000259" key="6">
    <source>
        <dbReference type="Pfam" id="PF04198"/>
    </source>
</evidence>
<dbReference type="Gene3D" id="3.40.50.1360">
    <property type="match status" value="1"/>
</dbReference>
<evidence type="ECO:0000313" key="7">
    <source>
        <dbReference type="EMBL" id="HGC43939.1"/>
    </source>
</evidence>
<accession>A0A8J4HD11</accession>
<sequence>MTQEIDPEDALATRAAWLYYAGGLTQSQVAAALGVAPAKAHRLVARASRAGAVRVFVEGPIAGCMPLERHLMREFDLRFCRVVPTLGPSDSPLRALGLAAAGMLLNELENNRHRVIGVGHGRTLAAAVDHLPRFPRPDLRFVSLLGGVPRQMSANPFDMIHRLAEKTGAEAYLLPVPFFANTAADRAVLLAQRGVAEAMAMAREATLFLVGVGEVSGAETFLPQAGVVSEEEAETLREAGAVGEVLGCYLDAAGRRVNTDLHDRVIALPLEAMAGREVVAVAGGLAKVAALRAVLASRILSGLITDEPTARRLLDHPDPRRPTTGSGTCTKKHKISQPPFSRAG</sequence>
<dbReference type="GO" id="GO:0003677">
    <property type="term" value="F:DNA binding"/>
    <property type="evidence" value="ECO:0007669"/>
    <property type="project" value="UniProtKB-KW"/>
</dbReference>
<evidence type="ECO:0000256" key="3">
    <source>
        <dbReference type="ARBA" id="ARBA00023125"/>
    </source>
</evidence>
<feature type="compositionally biased region" description="Basic and acidic residues" evidence="5">
    <location>
        <begin position="311"/>
        <end position="321"/>
    </location>
</feature>
<feature type="region of interest" description="Disordered" evidence="5">
    <location>
        <begin position="311"/>
        <end position="344"/>
    </location>
</feature>
<protein>
    <submittedName>
        <fullName evidence="7">Sugar-binding transcriptional regulator</fullName>
    </submittedName>
</protein>
<dbReference type="AlphaFoldDB" id="A0A8J4HD11"/>
<keyword evidence="3" id="KW-0238">DNA-binding</keyword>
<dbReference type="PANTHER" id="PTHR34294:SF1">
    <property type="entry name" value="TRANSCRIPTIONAL REGULATOR LSRR"/>
    <property type="match status" value="1"/>
</dbReference>